<dbReference type="EMBL" id="JARK01001386">
    <property type="protein sequence ID" value="EYC11622.1"/>
    <property type="molecule type" value="Genomic_DNA"/>
</dbReference>
<feature type="chain" id="PRO_5001492203" evidence="1">
    <location>
        <begin position="19"/>
        <end position="141"/>
    </location>
</feature>
<dbReference type="OrthoDB" id="5813551at2759"/>
<reference evidence="3" key="1">
    <citation type="journal article" date="2015" name="Nat. Genet.">
        <title>The genome and transcriptome of the zoonotic hookworm Ancylostoma ceylanicum identify infection-specific gene families.</title>
        <authorList>
            <person name="Schwarz E.M."/>
            <person name="Hu Y."/>
            <person name="Antoshechkin I."/>
            <person name="Miller M.M."/>
            <person name="Sternberg P.W."/>
            <person name="Aroian R.V."/>
        </authorList>
    </citation>
    <scope>NUCLEOTIDE SEQUENCE</scope>
    <source>
        <strain evidence="3">HY135</strain>
    </source>
</reference>
<feature type="signal peptide" evidence="1">
    <location>
        <begin position="1"/>
        <end position="18"/>
    </location>
</feature>
<sequence>MVLVLTMLQLNSVSNGEAKNWTDIQKMVSRKLREELGPDYDEGNIMVLARVMHRGLDGRSHPMTRVLLYDNKAAGEVVARTVDEEWLRLKTPREAAIWSICLYVSRSMNAEERSKVGAAFDAVVTRSGLRSPECQRRNMAS</sequence>
<dbReference type="AlphaFoldDB" id="A0A016U9U9"/>
<dbReference type="Proteomes" id="UP000024635">
    <property type="component" value="Unassembled WGS sequence"/>
</dbReference>
<keyword evidence="3" id="KW-1185">Reference proteome</keyword>
<name>A0A016U9U9_9BILA</name>
<evidence type="ECO:0000256" key="1">
    <source>
        <dbReference type="SAM" id="SignalP"/>
    </source>
</evidence>
<evidence type="ECO:0000313" key="3">
    <source>
        <dbReference type="Proteomes" id="UP000024635"/>
    </source>
</evidence>
<accession>A0A016U9U9</accession>
<keyword evidence="1" id="KW-0732">Signal</keyword>
<gene>
    <name evidence="2" type="primary">Acey_s0050.g2008</name>
    <name evidence="2" type="ORF">Y032_0050g2008</name>
</gene>
<dbReference type="STRING" id="53326.A0A016U9U9"/>
<proteinExistence type="predicted"/>
<protein>
    <submittedName>
        <fullName evidence="2">Uncharacterized protein</fullName>
    </submittedName>
</protein>
<evidence type="ECO:0000313" key="2">
    <source>
        <dbReference type="EMBL" id="EYC11622.1"/>
    </source>
</evidence>
<comment type="caution">
    <text evidence="2">The sequence shown here is derived from an EMBL/GenBank/DDBJ whole genome shotgun (WGS) entry which is preliminary data.</text>
</comment>
<organism evidence="2 3">
    <name type="scientific">Ancylostoma ceylanicum</name>
    <dbReference type="NCBI Taxonomy" id="53326"/>
    <lineage>
        <taxon>Eukaryota</taxon>
        <taxon>Metazoa</taxon>
        <taxon>Ecdysozoa</taxon>
        <taxon>Nematoda</taxon>
        <taxon>Chromadorea</taxon>
        <taxon>Rhabditida</taxon>
        <taxon>Rhabditina</taxon>
        <taxon>Rhabditomorpha</taxon>
        <taxon>Strongyloidea</taxon>
        <taxon>Ancylostomatidae</taxon>
        <taxon>Ancylostomatinae</taxon>
        <taxon>Ancylostoma</taxon>
    </lineage>
</organism>